<organism evidence="3 4">
    <name type="scientific">Streptomyces daqingensis</name>
    <dbReference type="NCBI Taxonomy" id="1472640"/>
    <lineage>
        <taxon>Bacteria</taxon>
        <taxon>Bacillati</taxon>
        <taxon>Actinomycetota</taxon>
        <taxon>Actinomycetes</taxon>
        <taxon>Kitasatosporales</taxon>
        <taxon>Streptomycetaceae</taxon>
        <taxon>Streptomyces</taxon>
    </lineage>
</organism>
<evidence type="ECO:0000313" key="3">
    <source>
        <dbReference type="EMBL" id="GGO49216.1"/>
    </source>
</evidence>
<dbReference type="Proteomes" id="UP000631535">
    <property type="component" value="Unassembled WGS sequence"/>
</dbReference>
<gene>
    <name evidence="3" type="ORF">GCM10012287_26040</name>
</gene>
<dbReference type="EMBL" id="BMMP01000007">
    <property type="protein sequence ID" value="GGO49216.1"/>
    <property type="molecule type" value="Genomic_DNA"/>
</dbReference>
<dbReference type="SUPFAM" id="SSF53955">
    <property type="entry name" value="Lysozyme-like"/>
    <property type="match status" value="1"/>
</dbReference>
<proteinExistence type="predicted"/>
<sequence>MPVPEERLSRGYRNARSPDAFGELRISSDTGSGPWQARFRFAEANSFKWVQMVDDNDEPDAHEVRAAFFRDIRALRAGAGNPSFRKIGKDAHCSHDTAHRLIEQEVLVKQVNAVDIAAALGGDRQEWAARWAEAKTAEKRIGEKKPGERRPGAAAAATGTAAATTTAPAREPAALAAGPPPASEPSADASVLHRFRRPLIAAAAVVTVVSAVAAGIGLTSDGGREEGARPLFADTCEGPVNLGRQNDKCVREVQLLLKRAGGELAVDDSFGPETLRRVIAFQVLAGITPNGVVDDTTKRALYEERTRLRSWPEDRVEKRIREVFKEAPDRAVAIARCQSNLDPLYILSNNNGTRNWGVFQLYESRVEQMGGTPRKALDPEWNIKAAHRMWKKHGDFRDWQCDKFEKTP</sequence>
<feature type="domain" description="Peptidoglycan binding-like" evidence="2">
    <location>
        <begin position="250"/>
        <end position="301"/>
    </location>
</feature>
<keyword evidence="4" id="KW-1185">Reference proteome</keyword>
<dbReference type="SUPFAM" id="SSF47090">
    <property type="entry name" value="PGBD-like"/>
    <property type="match status" value="1"/>
</dbReference>
<name>A0ABQ2MB87_9ACTN</name>
<comment type="caution">
    <text evidence="3">The sequence shown here is derived from an EMBL/GenBank/DDBJ whole genome shotgun (WGS) entry which is preliminary data.</text>
</comment>
<feature type="compositionally biased region" description="Basic and acidic residues" evidence="1">
    <location>
        <begin position="137"/>
        <end position="151"/>
    </location>
</feature>
<evidence type="ECO:0000313" key="4">
    <source>
        <dbReference type="Proteomes" id="UP000631535"/>
    </source>
</evidence>
<dbReference type="InterPro" id="IPR002477">
    <property type="entry name" value="Peptidoglycan-bd-like"/>
</dbReference>
<accession>A0ABQ2MB87</accession>
<dbReference type="Pfam" id="PF01471">
    <property type="entry name" value="PG_binding_1"/>
    <property type="match status" value="1"/>
</dbReference>
<feature type="region of interest" description="Disordered" evidence="1">
    <location>
        <begin position="137"/>
        <end position="188"/>
    </location>
</feature>
<dbReference type="Gene3D" id="1.10.101.10">
    <property type="entry name" value="PGBD-like superfamily/PGBD"/>
    <property type="match status" value="1"/>
</dbReference>
<evidence type="ECO:0000259" key="2">
    <source>
        <dbReference type="Pfam" id="PF01471"/>
    </source>
</evidence>
<feature type="compositionally biased region" description="Low complexity" evidence="1">
    <location>
        <begin position="152"/>
        <end position="177"/>
    </location>
</feature>
<dbReference type="InterPro" id="IPR023346">
    <property type="entry name" value="Lysozyme-like_dom_sf"/>
</dbReference>
<evidence type="ECO:0000256" key="1">
    <source>
        <dbReference type="SAM" id="MobiDB-lite"/>
    </source>
</evidence>
<reference evidence="4" key="1">
    <citation type="journal article" date="2019" name="Int. J. Syst. Evol. Microbiol.">
        <title>The Global Catalogue of Microorganisms (GCM) 10K type strain sequencing project: providing services to taxonomists for standard genome sequencing and annotation.</title>
        <authorList>
            <consortium name="The Broad Institute Genomics Platform"/>
            <consortium name="The Broad Institute Genome Sequencing Center for Infectious Disease"/>
            <person name="Wu L."/>
            <person name="Ma J."/>
        </authorList>
    </citation>
    <scope>NUCLEOTIDE SEQUENCE [LARGE SCALE GENOMIC DNA]</scope>
    <source>
        <strain evidence="4">CGMCC 4.7178</strain>
    </source>
</reference>
<dbReference type="InterPro" id="IPR036366">
    <property type="entry name" value="PGBDSf"/>
</dbReference>
<protein>
    <recommendedName>
        <fullName evidence="2">Peptidoglycan binding-like domain-containing protein</fullName>
    </recommendedName>
</protein>
<dbReference type="InterPro" id="IPR036365">
    <property type="entry name" value="PGBD-like_sf"/>
</dbReference>